<sequence length="666" mass="69592">MSLECEGDGAPCTECGEFDFLPQICPWCRGTFCAAHATCHHIPAPAASTAAAAGAARVVPLSEEVGPIEASHLTLLCTPPQATSTPTKADATFALSAPAGGPQHRCVVCQSVLCALAPCPECGDCYCAAHRFHVHEGTAAKHRQQESNHRAVSFRHPGHSAAETVDLTAVLCAPFTSAHPLVLAPVGYRSRRTDLLAIIVAPATDAATAFTKTVAGPSDASAYTVGVCSLVVATEMSAGQLCDRLVEFLRDVPAPVLEQVGDSQRVELLVSPGWSEWVSSAHASLFSVAPAVITTGSVPTAGSVSHRAPTLSLVQLPLHAIIREAPIVNATVVLSLANATTTGSTLPDDRVALQHFLTTFLYGTGASSSTSSSLITALSTSTRASAHRDGRVKALATRLYLQHQQLLRRAEADTRGSSARTAAMAPDSAAVSSTQPPGDRTGHFAQEMQALAQPAPTAGSDATLSPPPASAATGSLDFAQVSAVWPFRQAPPLNRFDFFNSKMCPCGAAAIRPAGAPRVVVAVFVADAFLPVAVMPMCVALGCDWPYARVATRVREEVAEQQLSQHRDARAALNTFSVYHLGSSNCALSSTADTSGELVCLWSDHLRSPTPSAPVVLQSADVLLLCPADSPGCEAALQEELQRLRGLTGRAKTALKVDQMKKCIVM</sequence>
<proteinExistence type="predicted"/>
<organism evidence="2 3">
    <name type="scientific">Porcisia hertigi</name>
    <dbReference type="NCBI Taxonomy" id="2761500"/>
    <lineage>
        <taxon>Eukaryota</taxon>
        <taxon>Discoba</taxon>
        <taxon>Euglenozoa</taxon>
        <taxon>Kinetoplastea</taxon>
        <taxon>Metakinetoplastina</taxon>
        <taxon>Trypanosomatida</taxon>
        <taxon>Trypanosomatidae</taxon>
        <taxon>Leishmaniinae</taxon>
        <taxon>Porcisia</taxon>
    </lineage>
</organism>
<name>A0A836I4I8_9TRYP</name>
<dbReference type="SUPFAM" id="SSF118310">
    <property type="entry name" value="AN1-like Zinc finger"/>
    <property type="match status" value="1"/>
</dbReference>
<dbReference type="GO" id="GO:0005737">
    <property type="term" value="C:cytoplasm"/>
    <property type="evidence" value="ECO:0007669"/>
    <property type="project" value="TreeGrafter"/>
</dbReference>
<gene>
    <name evidence="2" type="ORF">JKF63_04562</name>
</gene>
<evidence type="ECO:0000313" key="2">
    <source>
        <dbReference type="EMBL" id="KAG5502794.1"/>
    </source>
</evidence>
<accession>A0A836I4I8</accession>
<dbReference type="PANTHER" id="PTHR14677">
    <property type="entry name" value="ARSENITE INDUCUBLE RNA ASSOCIATED PROTEIN AIP-1-RELATED"/>
    <property type="match status" value="1"/>
</dbReference>
<dbReference type="EMBL" id="JAFJZO010000025">
    <property type="protein sequence ID" value="KAG5502794.1"/>
    <property type="molecule type" value="Genomic_DNA"/>
</dbReference>
<protein>
    <submittedName>
        <fullName evidence="2">Uncharacterized protein</fullName>
    </submittedName>
</protein>
<keyword evidence="3" id="KW-1185">Reference proteome</keyword>
<evidence type="ECO:0000256" key="1">
    <source>
        <dbReference type="SAM" id="MobiDB-lite"/>
    </source>
</evidence>
<feature type="region of interest" description="Disordered" evidence="1">
    <location>
        <begin position="410"/>
        <end position="442"/>
    </location>
</feature>
<dbReference type="PANTHER" id="PTHR14677:SF38">
    <property type="entry name" value="C2H2-TYPE DOMAIN-CONTAINING PROTEIN"/>
    <property type="match status" value="1"/>
</dbReference>
<dbReference type="AlphaFoldDB" id="A0A836I4I8"/>
<dbReference type="OrthoDB" id="431929at2759"/>
<dbReference type="KEGG" id="phet:94290622"/>
<dbReference type="Proteomes" id="UP000674318">
    <property type="component" value="Unassembled WGS sequence"/>
</dbReference>
<dbReference type="GeneID" id="94290622"/>
<comment type="caution">
    <text evidence="2">The sequence shown here is derived from an EMBL/GenBank/DDBJ whole genome shotgun (WGS) entry which is preliminary data.</text>
</comment>
<reference evidence="2 3" key="1">
    <citation type="submission" date="2021-02" db="EMBL/GenBank/DDBJ databases">
        <title>Porcisia hertigi Genome sequencing and assembly.</title>
        <authorList>
            <person name="Almutairi H."/>
            <person name="Gatherer D."/>
        </authorList>
    </citation>
    <scope>NUCLEOTIDE SEQUENCE [LARGE SCALE GENOMIC DNA]</scope>
    <source>
        <strain evidence="2 3">C119</strain>
    </source>
</reference>
<dbReference type="RefSeq" id="XP_067756566.1">
    <property type="nucleotide sequence ID" value="XM_067900545.1"/>
</dbReference>
<evidence type="ECO:0000313" key="3">
    <source>
        <dbReference type="Proteomes" id="UP000674318"/>
    </source>
</evidence>
<dbReference type="InterPro" id="IPR035896">
    <property type="entry name" value="AN1-like_Znf"/>
</dbReference>